<dbReference type="OrthoDB" id="1437499at2"/>
<feature type="transmembrane region" description="Helical" evidence="1">
    <location>
        <begin position="102"/>
        <end position="130"/>
    </location>
</feature>
<feature type="transmembrane region" description="Helical" evidence="1">
    <location>
        <begin position="45"/>
        <end position="65"/>
    </location>
</feature>
<keyword evidence="3" id="KW-1185">Reference proteome</keyword>
<evidence type="ECO:0000313" key="2">
    <source>
        <dbReference type="EMBL" id="RIJ48630.1"/>
    </source>
</evidence>
<reference evidence="2 3" key="1">
    <citation type="submission" date="2018-08" db="EMBL/GenBank/DDBJ databases">
        <title>Pallidiluteibacterium maritimus gen. nov., sp. nov., isolated from coastal sediment.</title>
        <authorList>
            <person name="Zhou L.Y."/>
        </authorList>
    </citation>
    <scope>NUCLEOTIDE SEQUENCE [LARGE SCALE GENOMIC DNA]</scope>
    <source>
        <strain evidence="2 3">XSD2</strain>
    </source>
</reference>
<feature type="transmembrane region" description="Helical" evidence="1">
    <location>
        <begin position="77"/>
        <end position="96"/>
    </location>
</feature>
<comment type="caution">
    <text evidence="2">The sequence shown here is derived from an EMBL/GenBank/DDBJ whole genome shotgun (WGS) entry which is preliminary data.</text>
</comment>
<organism evidence="2 3">
    <name type="scientific">Maribellus luteus</name>
    <dbReference type="NCBI Taxonomy" id="2305463"/>
    <lineage>
        <taxon>Bacteria</taxon>
        <taxon>Pseudomonadati</taxon>
        <taxon>Bacteroidota</taxon>
        <taxon>Bacteroidia</taxon>
        <taxon>Marinilabiliales</taxon>
        <taxon>Prolixibacteraceae</taxon>
        <taxon>Maribellus</taxon>
    </lineage>
</organism>
<sequence>MKILKGTIFGAIAFFFLGWLVWGILLMDFSMNNYNTEIYLPEDEIIWWAMIVSNLALALMYTLILKWAGAKTLVDGVKIAATIGALYALSIDLGYYSMTNVILNLSAIVVDTLAYLAISAITGLIIVATWGKDKAA</sequence>
<name>A0A399SX06_9BACT</name>
<dbReference type="RefSeq" id="WP_119437551.1">
    <property type="nucleotide sequence ID" value="NZ_QWGR01000004.1"/>
</dbReference>
<keyword evidence="1" id="KW-1133">Transmembrane helix</keyword>
<keyword evidence="1" id="KW-0472">Membrane</keyword>
<evidence type="ECO:0008006" key="4">
    <source>
        <dbReference type="Google" id="ProtNLM"/>
    </source>
</evidence>
<proteinExistence type="predicted"/>
<keyword evidence="1" id="KW-0812">Transmembrane</keyword>
<protein>
    <recommendedName>
        <fullName evidence="4">DUF1761 domain-containing protein</fullName>
    </recommendedName>
</protein>
<feature type="transmembrane region" description="Helical" evidence="1">
    <location>
        <begin position="7"/>
        <end position="25"/>
    </location>
</feature>
<dbReference type="AlphaFoldDB" id="A0A399SX06"/>
<accession>A0A399SX06</accession>
<dbReference type="EMBL" id="QWGR01000004">
    <property type="protein sequence ID" value="RIJ48630.1"/>
    <property type="molecule type" value="Genomic_DNA"/>
</dbReference>
<gene>
    <name evidence="2" type="ORF">D1614_08830</name>
</gene>
<evidence type="ECO:0000313" key="3">
    <source>
        <dbReference type="Proteomes" id="UP000265926"/>
    </source>
</evidence>
<evidence type="ECO:0000256" key="1">
    <source>
        <dbReference type="SAM" id="Phobius"/>
    </source>
</evidence>
<dbReference type="Proteomes" id="UP000265926">
    <property type="component" value="Unassembled WGS sequence"/>
</dbReference>